<keyword evidence="2" id="KW-1185">Reference proteome</keyword>
<evidence type="ECO:0000313" key="2">
    <source>
        <dbReference type="Proteomes" id="UP000664925"/>
    </source>
</evidence>
<name>A0A8A5LRK7_9CAUD</name>
<accession>A0A8A5LRK7</accession>
<dbReference type="EMBL" id="MW601223">
    <property type="protein sequence ID" value="QTF82102.1"/>
    <property type="molecule type" value="Genomic_DNA"/>
</dbReference>
<sequence length="102" mass="10805">MISLHDARLAAAASGAPLFAAEGLRGTYAVSPDAYETEDAYVIVDGAREAVIDGDLDYEPMDKPLTVVVKATGEVLYLPVLENRAILEAAVEVHDPDPTPIP</sequence>
<proteinExistence type="predicted"/>
<reference evidence="1" key="1">
    <citation type="submission" date="2021-02" db="EMBL/GenBank/DDBJ databases">
        <authorList>
            <person name="Johnson B.J."/>
            <person name="Isenhart S.H."/>
            <person name="Brown D.K."/>
            <person name="Kleven A.S."/>
            <person name="Bohn B.R."/>
            <person name="Martinez L.A."/>
            <person name="Garcia C.A."/>
            <person name="Zack K.M."/>
            <person name="Garlena R.A."/>
            <person name="Russell D.A."/>
            <person name="Jacobs-Sera D."/>
            <person name="Hatfull G.F."/>
        </authorList>
    </citation>
    <scope>NUCLEOTIDE SEQUENCE</scope>
</reference>
<organism evidence="1 2">
    <name type="scientific">Arthrobacter phage Prairie</name>
    <dbReference type="NCBI Taxonomy" id="2816463"/>
    <lineage>
        <taxon>Viruses</taxon>
        <taxon>Duplodnaviria</taxon>
        <taxon>Heunggongvirae</taxon>
        <taxon>Uroviricota</taxon>
        <taxon>Caudoviricetes</taxon>
        <taxon>Berryhillviridae</taxon>
        <taxon>Lilmacvirus</taxon>
        <taxon>Lilmacvirus prairie</taxon>
    </lineage>
</organism>
<gene>
    <name evidence="1" type="primary">5</name>
    <name evidence="1" type="ORF">SEA_PRAIRIE_5</name>
</gene>
<evidence type="ECO:0000313" key="1">
    <source>
        <dbReference type="EMBL" id="QTF82102.1"/>
    </source>
</evidence>
<dbReference type="Proteomes" id="UP000664925">
    <property type="component" value="Segment"/>
</dbReference>
<protein>
    <submittedName>
        <fullName evidence="1">Uncharacterized protein</fullName>
    </submittedName>
</protein>